<name>A0A2W7JR62_9PROT</name>
<reference evidence="2 3" key="1">
    <citation type="submission" date="2018-06" db="EMBL/GenBank/DDBJ databases">
        <title>Genomic Encyclopedia of Archaeal and Bacterial Type Strains, Phase II (KMG-II): from individual species to whole genera.</title>
        <authorList>
            <person name="Goeker M."/>
        </authorList>
    </citation>
    <scope>NUCLEOTIDE SEQUENCE [LARGE SCALE GENOMIC DNA]</scope>
    <source>
        <strain evidence="2 3">DSM 24525</strain>
    </source>
</reference>
<feature type="transmembrane region" description="Helical" evidence="1">
    <location>
        <begin position="30"/>
        <end position="55"/>
    </location>
</feature>
<keyword evidence="1" id="KW-1133">Transmembrane helix</keyword>
<gene>
    <name evidence="2" type="ORF">C8P66_1582</name>
</gene>
<dbReference type="Proteomes" id="UP000249688">
    <property type="component" value="Unassembled WGS sequence"/>
</dbReference>
<evidence type="ECO:0000313" key="2">
    <source>
        <dbReference type="EMBL" id="PZW36893.1"/>
    </source>
</evidence>
<organism evidence="2 3">
    <name type="scientific">Humitalea rosea</name>
    <dbReference type="NCBI Taxonomy" id="990373"/>
    <lineage>
        <taxon>Bacteria</taxon>
        <taxon>Pseudomonadati</taxon>
        <taxon>Pseudomonadota</taxon>
        <taxon>Alphaproteobacteria</taxon>
        <taxon>Acetobacterales</taxon>
        <taxon>Roseomonadaceae</taxon>
        <taxon>Humitalea</taxon>
    </lineage>
</organism>
<keyword evidence="1" id="KW-0812">Transmembrane</keyword>
<protein>
    <submittedName>
        <fullName evidence="2">Uncharacterized protein</fullName>
    </submittedName>
</protein>
<dbReference type="EMBL" id="QKYU01000058">
    <property type="protein sequence ID" value="PZW36893.1"/>
    <property type="molecule type" value="Genomic_DNA"/>
</dbReference>
<evidence type="ECO:0000313" key="3">
    <source>
        <dbReference type="Proteomes" id="UP000249688"/>
    </source>
</evidence>
<keyword evidence="3" id="KW-1185">Reference proteome</keyword>
<comment type="caution">
    <text evidence="2">The sequence shown here is derived from an EMBL/GenBank/DDBJ whole genome shotgun (WGS) entry which is preliminary data.</text>
</comment>
<dbReference type="AlphaFoldDB" id="A0A2W7JR62"/>
<evidence type="ECO:0000256" key="1">
    <source>
        <dbReference type="SAM" id="Phobius"/>
    </source>
</evidence>
<sequence length="306" mass="34344">MERYEKMHARGSFGHSINISFLKIVLRGKVIGYILCFRLLIIVITLGILCLVATWTARGAETEAPHAPWPIRDDGRVELIVQGHRITFDPNTPEGDITFDFLSQNGLESASLSRILTNPEWARRKFEESSVRLRLINSRSAPGRFLARFSRNSIPNITIFWISLYGDRSTTDCNGPSPPSASKARICDRFRRLAFSDDTPLNDAGLIEDRLEDLRGLDSVAYIIPVRERLSATGEPIYLFCNRVLPVCGTNTSPIVFGYFVLPGVRLGYQFRPGPSGGARMWRDVDARLRAVVADLFQTTNVETLP</sequence>
<accession>A0A2W7JR62</accession>
<keyword evidence="1" id="KW-0472">Membrane</keyword>
<proteinExistence type="predicted"/>